<evidence type="ECO:0000313" key="4">
    <source>
        <dbReference type="Proteomes" id="UP000627292"/>
    </source>
</evidence>
<dbReference type="PANTHER" id="PTHR43280">
    <property type="entry name" value="ARAC-FAMILY TRANSCRIPTIONAL REGULATOR"/>
    <property type="match status" value="1"/>
</dbReference>
<dbReference type="GO" id="GO:0003700">
    <property type="term" value="F:DNA-binding transcription factor activity"/>
    <property type="evidence" value="ECO:0007669"/>
    <property type="project" value="InterPro"/>
</dbReference>
<feature type="domain" description="HTH araC/xylS-type" evidence="2">
    <location>
        <begin position="228"/>
        <end position="325"/>
    </location>
</feature>
<dbReference type="Pfam" id="PF12833">
    <property type="entry name" value="HTH_18"/>
    <property type="match status" value="1"/>
</dbReference>
<gene>
    <name evidence="3" type="ORF">GCM10011379_45070</name>
</gene>
<dbReference type="PROSITE" id="PS01124">
    <property type="entry name" value="HTH_ARAC_FAMILY_2"/>
    <property type="match status" value="1"/>
</dbReference>
<dbReference type="Proteomes" id="UP000627292">
    <property type="component" value="Unassembled WGS sequence"/>
</dbReference>
<dbReference type="GO" id="GO:0043565">
    <property type="term" value="F:sequence-specific DNA binding"/>
    <property type="evidence" value="ECO:0007669"/>
    <property type="project" value="InterPro"/>
</dbReference>
<dbReference type="EMBL" id="BMIB01000004">
    <property type="protein sequence ID" value="GGH77950.1"/>
    <property type="molecule type" value="Genomic_DNA"/>
</dbReference>
<sequence>MTFLPIGKPEEDVAIVNQLPQQYAYATHQLKGAAVRSIVWKEGAVMIQSASIGAVTFHLYQIYVKEHQLLTVSVPEAITALWLVMKGNALVYTEGVGQHKFHEGECLLAHSPATTEHYMRLAPGMYQFACITLTQQQVQHLATVNAQLAHFSACVSSGERRSVMQLTVSGLPGRDALLSRLIAIDYHNPGSCVRALSLADSLLNGYVLRLRQLMRSRKMNNGMVPLATEIQTYIHKHFHKHLTTGVLAEHFGVSDFTIYTAFFSITNQTVKQYIIEQQLLKACDYLRRKGASVKCCACEIGMSETCLLRYYKRRFGCAPSALRRRKLFA</sequence>
<keyword evidence="1" id="KW-0238">DNA-binding</keyword>
<organism evidence="3 4">
    <name type="scientific">Filimonas zeae</name>
    <dbReference type="NCBI Taxonomy" id="1737353"/>
    <lineage>
        <taxon>Bacteria</taxon>
        <taxon>Pseudomonadati</taxon>
        <taxon>Bacteroidota</taxon>
        <taxon>Chitinophagia</taxon>
        <taxon>Chitinophagales</taxon>
        <taxon>Chitinophagaceae</taxon>
        <taxon>Filimonas</taxon>
    </lineage>
</organism>
<evidence type="ECO:0000313" key="3">
    <source>
        <dbReference type="EMBL" id="GGH77950.1"/>
    </source>
</evidence>
<dbReference type="RefSeq" id="WP_188956608.1">
    <property type="nucleotide sequence ID" value="NZ_BMIB01000004.1"/>
</dbReference>
<dbReference type="AlphaFoldDB" id="A0A917MY34"/>
<dbReference type="Gene3D" id="1.10.10.60">
    <property type="entry name" value="Homeodomain-like"/>
    <property type="match status" value="1"/>
</dbReference>
<accession>A0A917MY34</accession>
<comment type="caution">
    <text evidence="3">The sequence shown here is derived from an EMBL/GenBank/DDBJ whole genome shotgun (WGS) entry which is preliminary data.</text>
</comment>
<keyword evidence="4" id="KW-1185">Reference proteome</keyword>
<dbReference type="PANTHER" id="PTHR43280:SF10">
    <property type="entry name" value="REGULATORY PROTEIN POCR"/>
    <property type="match status" value="1"/>
</dbReference>
<proteinExistence type="predicted"/>
<reference evidence="3" key="2">
    <citation type="submission" date="2020-09" db="EMBL/GenBank/DDBJ databases">
        <authorList>
            <person name="Sun Q."/>
            <person name="Zhou Y."/>
        </authorList>
    </citation>
    <scope>NUCLEOTIDE SEQUENCE</scope>
    <source>
        <strain evidence="3">CGMCC 1.15290</strain>
    </source>
</reference>
<reference evidence="3" key="1">
    <citation type="journal article" date="2014" name="Int. J. Syst. Evol. Microbiol.">
        <title>Complete genome sequence of Corynebacterium casei LMG S-19264T (=DSM 44701T), isolated from a smear-ripened cheese.</title>
        <authorList>
            <consortium name="US DOE Joint Genome Institute (JGI-PGF)"/>
            <person name="Walter F."/>
            <person name="Albersmeier A."/>
            <person name="Kalinowski J."/>
            <person name="Ruckert C."/>
        </authorList>
    </citation>
    <scope>NUCLEOTIDE SEQUENCE</scope>
    <source>
        <strain evidence="3">CGMCC 1.15290</strain>
    </source>
</reference>
<evidence type="ECO:0000256" key="1">
    <source>
        <dbReference type="ARBA" id="ARBA00023125"/>
    </source>
</evidence>
<evidence type="ECO:0000259" key="2">
    <source>
        <dbReference type="PROSITE" id="PS01124"/>
    </source>
</evidence>
<protein>
    <recommendedName>
        <fullName evidence="2">HTH araC/xylS-type domain-containing protein</fullName>
    </recommendedName>
</protein>
<name>A0A917MY34_9BACT</name>
<dbReference type="InterPro" id="IPR018060">
    <property type="entry name" value="HTH_AraC"/>
</dbReference>
<dbReference type="SMART" id="SM00342">
    <property type="entry name" value="HTH_ARAC"/>
    <property type="match status" value="1"/>
</dbReference>